<dbReference type="EMBL" id="JARKIE010000075">
    <property type="protein sequence ID" value="KAJ7688981.1"/>
    <property type="molecule type" value="Genomic_DNA"/>
</dbReference>
<dbReference type="AlphaFoldDB" id="A0AAD7GHA2"/>
<accession>A0AAD7GHA2</accession>
<comment type="caution">
    <text evidence="2">The sequence shown here is derived from an EMBL/GenBank/DDBJ whole genome shotgun (WGS) entry which is preliminary data.</text>
</comment>
<dbReference type="Proteomes" id="UP001221757">
    <property type="component" value="Unassembled WGS sequence"/>
</dbReference>
<reference evidence="2" key="1">
    <citation type="submission" date="2023-03" db="EMBL/GenBank/DDBJ databases">
        <title>Massive genome expansion in bonnet fungi (Mycena s.s.) driven by repeated elements and novel gene families across ecological guilds.</title>
        <authorList>
            <consortium name="Lawrence Berkeley National Laboratory"/>
            <person name="Harder C.B."/>
            <person name="Miyauchi S."/>
            <person name="Viragh M."/>
            <person name="Kuo A."/>
            <person name="Thoen E."/>
            <person name="Andreopoulos B."/>
            <person name="Lu D."/>
            <person name="Skrede I."/>
            <person name="Drula E."/>
            <person name="Henrissat B."/>
            <person name="Morin E."/>
            <person name="Kohler A."/>
            <person name="Barry K."/>
            <person name="LaButti K."/>
            <person name="Morin E."/>
            <person name="Salamov A."/>
            <person name="Lipzen A."/>
            <person name="Mereny Z."/>
            <person name="Hegedus B."/>
            <person name="Baldrian P."/>
            <person name="Stursova M."/>
            <person name="Weitz H."/>
            <person name="Taylor A."/>
            <person name="Grigoriev I.V."/>
            <person name="Nagy L.G."/>
            <person name="Martin F."/>
            <person name="Kauserud H."/>
        </authorList>
    </citation>
    <scope>NUCLEOTIDE SEQUENCE</scope>
    <source>
        <strain evidence="2">CBHHK067</strain>
    </source>
</reference>
<sequence>MSPLYNGTPPESADPRTYSAHPNVVTFHSVLDEDNLTYIIMDFASDGDCFPRFSTAAGTSATPGTYLTSCSTQSTAATLLNAKAASSHPQDRIPPWPTTAGLSGSCYSASPPDATPWKAATLSDSIFHTYLHNPSEFLTTVLPMSAELNAVLARMLDIDFNHRSVQHITQAADKLNEYHVPAHMVSKRWDSYRHAEQWPSSTRLQKLLQIVQCHPSPFVILNSTARSSQPPSSAPAPLELARWADE</sequence>
<feature type="compositionally biased region" description="Low complexity" evidence="1">
    <location>
        <begin position="225"/>
        <end position="246"/>
    </location>
</feature>
<organism evidence="2 3">
    <name type="scientific">Mycena rosella</name>
    <name type="common">Pink bonnet</name>
    <name type="synonym">Agaricus rosellus</name>
    <dbReference type="NCBI Taxonomy" id="1033263"/>
    <lineage>
        <taxon>Eukaryota</taxon>
        <taxon>Fungi</taxon>
        <taxon>Dikarya</taxon>
        <taxon>Basidiomycota</taxon>
        <taxon>Agaricomycotina</taxon>
        <taxon>Agaricomycetes</taxon>
        <taxon>Agaricomycetidae</taxon>
        <taxon>Agaricales</taxon>
        <taxon>Marasmiineae</taxon>
        <taxon>Mycenaceae</taxon>
        <taxon>Mycena</taxon>
    </lineage>
</organism>
<gene>
    <name evidence="2" type="ORF">B0H17DRAFT_1331929</name>
</gene>
<evidence type="ECO:0000313" key="2">
    <source>
        <dbReference type="EMBL" id="KAJ7688981.1"/>
    </source>
</evidence>
<feature type="region of interest" description="Disordered" evidence="1">
    <location>
        <begin position="224"/>
        <end position="246"/>
    </location>
</feature>
<evidence type="ECO:0000313" key="3">
    <source>
        <dbReference type="Proteomes" id="UP001221757"/>
    </source>
</evidence>
<protein>
    <submittedName>
        <fullName evidence="2">Uncharacterized protein</fullName>
    </submittedName>
</protein>
<keyword evidence="3" id="KW-1185">Reference proteome</keyword>
<proteinExistence type="predicted"/>
<evidence type="ECO:0000256" key="1">
    <source>
        <dbReference type="SAM" id="MobiDB-lite"/>
    </source>
</evidence>
<name>A0AAD7GHA2_MYCRO</name>